<evidence type="ECO:0000256" key="7">
    <source>
        <dbReference type="SAM" id="MobiDB-lite"/>
    </source>
</evidence>
<accession>A0A9N8ZDU4</accession>
<dbReference type="InterPro" id="IPR043519">
    <property type="entry name" value="NT_sf"/>
</dbReference>
<comment type="similarity">
    <text evidence="2">Belongs to the DNA polymerase type-B-like family.</text>
</comment>
<dbReference type="Pfam" id="PF03828">
    <property type="entry name" value="PAP_assoc"/>
    <property type="match status" value="1"/>
</dbReference>
<dbReference type="InterPro" id="IPR045862">
    <property type="entry name" value="Trf4-like"/>
</dbReference>
<feature type="region of interest" description="Disordered" evidence="7">
    <location>
        <begin position="482"/>
        <end position="517"/>
    </location>
</feature>
<dbReference type="GO" id="GO:0005730">
    <property type="term" value="C:nucleolus"/>
    <property type="evidence" value="ECO:0007669"/>
    <property type="project" value="TreeGrafter"/>
</dbReference>
<keyword evidence="11" id="KW-1185">Reference proteome</keyword>
<keyword evidence="5" id="KW-0479">Metal-binding</keyword>
<dbReference type="OrthoDB" id="273917at2759"/>
<dbReference type="SUPFAM" id="SSF81631">
    <property type="entry name" value="PAP/OAS1 substrate-binding domain"/>
    <property type="match status" value="1"/>
</dbReference>
<keyword evidence="6" id="KW-0460">Magnesium</keyword>
<evidence type="ECO:0000256" key="1">
    <source>
        <dbReference type="ARBA" id="ARBA00001936"/>
    </source>
</evidence>
<proteinExistence type="inferred from homology"/>
<dbReference type="CDD" id="cd05402">
    <property type="entry name" value="NT_PAP_TUTase"/>
    <property type="match status" value="1"/>
</dbReference>
<dbReference type="AlphaFoldDB" id="A0A9N8ZDU4"/>
<dbReference type="Pfam" id="PF22600">
    <property type="entry name" value="MTPAP-like_central"/>
    <property type="match status" value="1"/>
</dbReference>
<dbReference type="GO" id="GO:0031499">
    <property type="term" value="C:TRAMP complex"/>
    <property type="evidence" value="ECO:0007669"/>
    <property type="project" value="TreeGrafter"/>
</dbReference>
<feature type="compositionally biased region" description="Acidic residues" evidence="7">
    <location>
        <begin position="508"/>
        <end position="517"/>
    </location>
</feature>
<dbReference type="GO" id="GO:0031123">
    <property type="term" value="P:RNA 3'-end processing"/>
    <property type="evidence" value="ECO:0007669"/>
    <property type="project" value="TreeGrafter"/>
</dbReference>
<evidence type="ECO:0000256" key="6">
    <source>
        <dbReference type="ARBA" id="ARBA00022842"/>
    </source>
</evidence>
<comment type="cofactor">
    <cofactor evidence="1">
        <name>Mn(2+)</name>
        <dbReference type="ChEBI" id="CHEBI:29035"/>
    </cofactor>
</comment>
<dbReference type="Gene3D" id="1.10.1410.10">
    <property type="match status" value="1"/>
</dbReference>
<evidence type="ECO:0000259" key="9">
    <source>
        <dbReference type="Pfam" id="PF22600"/>
    </source>
</evidence>
<organism evidence="10 11">
    <name type="scientific">Paraglomus occultum</name>
    <dbReference type="NCBI Taxonomy" id="144539"/>
    <lineage>
        <taxon>Eukaryota</taxon>
        <taxon>Fungi</taxon>
        <taxon>Fungi incertae sedis</taxon>
        <taxon>Mucoromycota</taxon>
        <taxon>Glomeromycotina</taxon>
        <taxon>Glomeromycetes</taxon>
        <taxon>Paraglomerales</taxon>
        <taxon>Paraglomeraceae</taxon>
        <taxon>Paraglomus</taxon>
    </lineage>
</organism>
<dbReference type="GO" id="GO:0010605">
    <property type="term" value="P:negative regulation of macromolecule metabolic process"/>
    <property type="evidence" value="ECO:0007669"/>
    <property type="project" value="UniProtKB-ARBA"/>
</dbReference>
<dbReference type="SUPFAM" id="SSF81301">
    <property type="entry name" value="Nucleotidyltransferase"/>
    <property type="match status" value="1"/>
</dbReference>
<sequence>MDLFSFEACQTPYKKENNGLMKNTQDLFKDNNGFIPFDDSKNPQVNTNSRKRKRAELEVITVLTDEDYPWISKNYDLNQFDHATELLNQELRDFVDYIMPTMEEKRMRKFIIKRIENVCAELWKESMVYAFGSFDTRLYLPTSDIDLVCFCSAYNAYKPDSTLNRLSKRLRNQDICQGPPQSIARAKVPIIKCQERHSGISIDISFNNISGLESARVVKEYLNTIPALKELTIVIKHFLKLKNLHDAAFGGLGSYSIVIMLHPLIQKGYIKPEKNLGVLLIEFFEFYGNQFNFRDLVVSIRDGGRYYQKRDCLWTSLNFAQICLEDPAKPDNDVARATRNWYDIRKEFGLAYLDLTEKVAYVQKTYFDEKGKKKVSDDDFPLSILKSILHVPAEIRSSRERLHEAYSNGELQGALGVTQDEDFTDEFSETTLRTKEELIKHSFIEEIREVDNRLSNNYSNFRNKRSSGRDFDFLDLVGSTSRNNKRHKKNGSNNKYDMQHPPFVALSSEEENNSGFW</sequence>
<dbReference type="EMBL" id="CAJVPJ010000188">
    <property type="protein sequence ID" value="CAG8492493.1"/>
    <property type="molecule type" value="Genomic_DNA"/>
</dbReference>
<dbReference type="PANTHER" id="PTHR23092:SF15">
    <property type="entry name" value="INACTIVE NON-CANONICAL POLY(A) RNA POLYMERASE PROTEIN TRF4-2-RELATED"/>
    <property type="match status" value="1"/>
</dbReference>
<evidence type="ECO:0000256" key="5">
    <source>
        <dbReference type="ARBA" id="ARBA00022723"/>
    </source>
</evidence>
<gene>
    <name evidence="10" type="ORF">POCULU_LOCUS2149</name>
</gene>
<dbReference type="Gene3D" id="3.30.460.10">
    <property type="entry name" value="Beta Polymerase, domain 2"/>
    <property type="match status" value="1"/>
</dbReference>
<keyword evidence="4" id="KW-0808">Transferase</keyword>
<evidence type="ECO:0000259" key="8">
    <source>
        <dbReference type="Pfam" id="PF03828"/>
    </source>
</evidence>
<dbReference type="InterPro" id="IPR054708">
    <property type="entry name" value="MTPAP-like_central"/>
</dbReference>
<evidence type="ECO:0000313" key="11">
    <source>
        <dbReference type="Proteomes" id="UP000789572"/>
    </source>
</evidence>
<feature type="domain" description="Poly(A) RNA polymerase mitochondrial-like central palm" evidence="9">
    <location>
        <begin position="87"/>
        <end position="222"/>
    </location>
</feature>
<dbReference type="GO" id="GO:1990817">
    <property type="term" value="F:poly(A) RNA polymerase activity"/>
    <property type="evidence" value="ECO:0007669"/>
    <property type="project" value="UniProtKB-EC"/>
</dbReference>
<evidence type="ECO:0000313" key="10">
    <source>
        <dbReference type="EMBL" id="CAG8492493.1"/>
    </source>
</evidence>
<evidence type="ECO:0000256" key="2">
    <source>
        <dbReference type="ARBA" id="ARBA00008593"/>
    </source>
</evidence>
<name>A0A9N8ZDU4_9GLOM</name>
<dbReference type="GO" id="GO:0003729">
    <property type="term" value="F:mRNA binding"/>
    <property type="evidence" value="ECO:0007669"/>
    <property type="project" value="TreeGrafter"/>
</dbReference>
<evidence type="ECO:0000256" key="4">
    <source>
        <dbReference type="ARBA" id="ARBA00022679"/>
    </source>
</evidence>
<dbReference type="InterPro" id="IPR002058">
    <property type="entry name" value="PAP_assoc"/>
</dbReference>
<evidence type="ECO:0000256" key="3">
    <source>
        <dbReference type="ARBA" id="ARBA00012388"/>
    </source>
</evidence>
<dbReference type="FunFam" id="3.30.460.10:FF:000006">
    <property type="entry name" value="non-canonical poly(A) RNA polymerase PAPD5"/>
    <property type="match status" value="1"/>
</dbReference>
<comment type="caution">
    <text evidence="10">The sequence shown here is derived from an EMBL/GenBank/DDBJ whole genome shotgun (WGS) entry which is preliminary data.</text>
</comment>
<dbReference type="EC" id="2.7.7.19" evidence="3"/>
<protein>
    <recommendedName>
        <fullName evidence="3">polynucleotide adenylyltransferase</fullName>
        <ecNumber evidence="3">2.7.7.19</ecNumber>
    </recommendedName>
</protein>
<reference evidence="10" key="1">
    <citation type="submission" date="2021-06" db="EMBL/GenBank/DDBJ databases">
        <authorList>
            <person name="Kallberg Y."/>
            <person name="Tangrot J."/>
            <person name="Rosling A."/>
        </authorList>
    </citation>
    <scope>NUCLEOTIDE SEQUENCE</scope>
    <source>
        <strain evidence="10">IA702</strain>
    </source>
</reference>
<dbReference type="GO" id="GO:0043634">
    <property type="term" value="P:polyadenylation-dependent ncRNA catabolic process"/>
    <property type="evidence" value="ECO:0007669"/>
    <property type="project" value="TreeGrafter"/>
</dbReference>
<feature type="domain" description="PAP-associated" evidence="8">
    <location>
        <begin position="275"/>
        <end position="332"/>
    </location>
</feature>
<dbReference type="Proteomes" id="UP000789572">
    <property type="component" value="Unassembled WGS sequence"/>
</dbReference>
<dbReference type="GO" id="GO:0046872">
    <property type="term" value="F:metal ion binding"/>
    <property type="evidence" value="ECO:0007669"/>
    <property type="project" value="UniProtKB-KW"/>
</dbReference>
<dbReference type="PANTHER" id="PTHR23092">
    <property type="entry name" value="POLY(A) RNA POLYMERASE"/>
    <property type="match status" value="1"/>
</dbReference>